<dbReference type="PANTHER" id="PTHR25462">
    <property type="entry name" value="BONUS, ISOFORM C-RELATED"/>
    <property type="match status" value="1"/>
</dbReference>
<keyword evidence="1" id="KW-0862">Zinc</keyword>
<accession>A0A6J8F2M8</accession>
<dbReference type="InterPro" id="IPR047153">
    <property type="entry name" value="TRIM45/56/19-like"/>
</dbReference>
<name>A0A6J8F2M8_MYTCO</name>
<dbReference type="Gene3D" id="2.120.10.30">
    <property type="entry name" value="TolB, C-terminal domain"/>
    <property type="match status" value="1"/>
</dbReference>
<evidence type="ECO:0000313" key="3">
    <source>
        <dbReference type="EMBL" id="CAC5425935.1"/>
    </source>
</evidence>
<reference evidence="3 4" key="1">
    <citation type="submission" date="2020-06" db="EMBL/GenBank/DDBJ databases">
        <authorList>
            <person name="Li R."/>
            <person name="Bekaert M."/>
        </authorList>
    </citation>
    <scope>NUCLEOTIDE SEQUENCE [LARGE SCALE GENOMIC DNA]</scope>
    <source>
        <strain evidence="4">wild</strain>
    </source>
</reference>
<dbReference type="InterPro" id="IPR011042">
    <property type="entry name" value="6-blade_b-propeller_TolB-like"/>
</dbReference>
<keyword evidence="1" id="KW-0863">Zinc-finger</keyword>
<feature type="domain" description="B box-type" evidence="2">
    <location>
        <begin position="52"/>
        <end position="88"/>
    </location>
</feature>
<evidence type="ECO:0000313" key="4">
    <source>
        <dbReference type="Proteomes" id="UP000507470"/>
    </source>
</evidence>
<evidence type="ECO:0000256" key="1">
    <source>
        <dbReference type="PROSITE-ProRule" id="PRU00024"/>
    </source>
</evidence>
<dbReference type="PANTHER" id="PTHR25462:SF296">
    <property type="entry name" value="MEIOTIC P26, ISOFORM F"/>
    <property type="match status" value="1"/>
</dbReference>
<dbReference type="Gene3D" id="3.30.160.60">
    <property type="entry name" value="Classic Zinc Finger"/>
    <property type="match status" value="1"/>
</dbReference>
<dbReference type="EMBL" id="CACVKT020010330">
    <property type="protein sequence ID" value="CAC5425935.1"/>
    <property type="molecule type" value="Genomic_DNA"/>
</dbReference>
<dbReference type="AlphaFoldDB" id="A0A6J8F2M8"/>
<organism evidence="3 4">
    <name type="scientific">Mytilus coruscus</name>
    <name type="common">Sea mussel</name>
    <dbReference type="NCBI Taxonomy" id="42192"/>
    <lineage>
        <taxon>Eukaryota</taxon>
        <taxon>Metazoa</taxon>
        <taxon>Spiralia</taxon>
        <taxon>Lophotrochozoa</taxon>
        <taxon>Mollusca</taxon>
        <taxon>Bivalvia</taxon>
        <taxon>Autobranchia</taxon>
        <taxon>Pteriomorphia</taxon>
        <taxon>Mytilida</taxon>
        <taxon>Mytiloidea</taxon>
        <taxon>Mytilidae</taxon>
        <taxon>Mytilinae</taxon>
        <taxon>Mytilus</taxon>
    </lineage>
</organism>
<dbReference type="OrthoDB" id="6078906at2759"/>
<dbReference type="GO" id="GO:0008270">
    <property type="term" value="F:zinc ion binding"/>
    <property type="evidence" value="ECO:0007669"/>
    <property type="project" value="UniProtKB-KW"/>
</dbReference>
<gene>
    <name evidence="3" type="ORF">MCOR_57701</name>
</gene>
<dbReference type="SUPFAM" id="SSF57845">
    <property type="entry name" value="B-box zinc-binding domain"/>
    <property type="match status" value="1"/>
</dbReference>
<keyword evidence="4" id="KW-1185">Reference proteome</keyword>
<dbReference type="SUPFAM" id="SSF101898">
    <property type="entry name" value="NHL repeat"/>
    <property type="match status" value="1"/>
</dbReference>
<protein>
    <recommendedName>
        <fullName evidence="2">B box-type domain-containing protein</fullName>
    </recommendedName>
</protein>
<dbReference type="PROSITE" id="PS50119">
    <property type="entry name" value="ZF_BBOX"/>
    <property type="match status" value="1"/>
</dbReference>
<keyword evidence="1" id="KW-0479">Metal-binding</keyword>
<dbReference type="Proteomes" id="UP000507470">
    <property type="component" value="Unassembled WGS sequence"/>
</dbReference>
<dbReference type="InterPro" id="IPR000315">
    <property type="entry name" value="Znf_B-box"/>
</dbReference>
<proteinExistence type="predicted"/>
<sequence length="540" mass="61349">MRYGEKHQVEMHRLRTFMCDKCKEERHFRIKNAQDHKVINIKDGLCNEELDFTNIQCPDHISKSCCLFCKRCDSLVCPTCVSEVHINHVYDLIEIRNAYNIKIDRLKQGQSKIKMEKEKAIIRKKHLEQHKNAEIVKHRKIIQNILNHGNMLKRTIDKYIQKLKNEIDENLKTVLKSTDTDIHIVSKSMRHVYEKYNEVGNFLKTRDIAKFFSNIRKIENSMEVTAPKSQSLYNSTPIFYPGEINQSNVGVLQMPEELSVAFDIIQEYQTKLSAVSDLISYVDDSIWINSALDNCVVKAEPKGKQLNVLSTLNLAVYGMAISPSNNLLLSVGKSRLQQLSISTSKLSDTVYNVKPLASTIIHITSSNKVIVGGVNEKLGRRAVFVMNEKGDHETVYEYDQHNQPIFTYPRSITSISTGNIHVVDREPGQEGRVVVLAPGSDIINSYIGHPKINKHKSFKPNRIVTTQKDNVMVTEMNTNTIHILDSMGNLVSWYNTKDIGILHPVSLSFTQTGQIYIGCGAEEGHTAKEAKIYKVTTSGC</sequence>
<evidence type="ECO:0000259" key="2">
    <source>
        <dbReference type="PROSITE" id="PS50119"/>
    </source>
</evidence>